<dbReference type="CDD" id="cd17470">
    <property type="entry name" value="T3SS_Flik_C"/>
    <property type="match status" value="1"/>
</dbReference>
<dbReference type="PANTHER" id="PTHR37533">
    <property type="entry name" value="FLAGELLAR HOOK-LENGTH CONTROL PROTEIN"/>
    <property type="match status" value="1"/>
</dbReference>
<feature type="domain" description="Flagellar hook-length control protein-like C-terminal" evidence="2">
    <location>
        <begin position="266"/>
        <end position="344"/>
    </location>
</feature>
<evidence type="ECO:0000313" key="3">
    <source>
        <dbReference type="EMBL" id="WOB09821.1"/>
    </source>
</evidence>
<keyword evidence="3" id="KW-0966">Cell projection</keyword>
<protein>
    <submittedName>
        <fullName evidence="3">Flagellar hook-length control protein FliK</fullName>
    </submittedName>
</protein>
<evidence type="ECO:0000259" key="2">
    <source>
        <dbReference type="Pfam" id="PF02120"/>
    </source>
</evidence>
<keyword evidence="3" id="KW-0969">Cilium</keyword>
<name>A0ABZ0D2U1_9BURK</name>
<sequence length="390" mass="39740">MNPAISSFVPPVAPQMPAQPAAPAPSSQPGFSQMLSQAQAREAEAPTPDAAPEAAAPKPAHASERGHKSEKAEKAGKADKGQKAESETRTDKAAKAEGEADAVECADKPEAEAPAADPALADWLASLQRPVVPPEAEAGKGRAAAASDELADTAEASKKGGARGALAAAGKDVKAQDAAQEARELKAKPEPTTRDAAESPSFKAALAQADDSRRDVKPAQELQTPHAVGVATTHAASRTGETTAPVAVQVPTQATAPEFARELGVQVSVLAKDGIQQAELHLNPAEMGPISVQIAIDGTQAQVNFGADSAATRQIIENGLPELAASLREAGFTLSGGGVHSQARGREQGEGDGRGERGDGNSRALGGVETDVTSRRVVSRVSEGGVDVYA</sequence>
<accession>A0ABZ0D2U1</accession>
<feature type="compositionally biased region" description="Polar residues" evidence="1">
    <location>
        <begin position="30"/>
        <end position="39"/>
    </location>
</feature>
<feature type="compositionally biased region" description="Low complexity" evidence="1">
    <location>
        <begin position="112"/>
        <end position="127"/>
    </location>
</feature>
<feature type="compositionally biased region" description="Basic and acidic residues" evidence="1">
    <location>
        <begin position="171"/>
        <end position="197"/>
    </location>
</feature>
<dbReference type="RefSeq" id="WP_316702695.1">
    <property type="nucleotide sequence ID" value="NZ_CP136336.1"/>
</dbReference>
<feature type="region of interest" description="Disordered" evidence="1">
    <location>
        <begin position="1"/>
        <end position="245"/>
    </location>
</feature>
<reference evidence="3 4" key="1">
    <citation type="submission" date="2023-10" db="EMBL/GenBank/DDBJ databases">
        <title>Bacteria for the degradation of biodegradable plastic PBAT(Polybutylene adipate terephthalate).</title>
        <authorList>
            <person name="Weon H.-Y."/>
            <person name="Yeon J."/>
        </authorList>
    </citation>
    <scope>NUCLEOTIDE SEQUENCE [LARGE SCALE GENOMIC DNA]</scope>
    <source>
        <strain evidence="3 4">SBD 7-3</strain>
    </source>
</reference>
<dbReference type="EMBL" id="CP136336">
    <property type="protein sequence ID" value="WOB09821.1"/>
    <property type="molecule type" value="Genomic_DNA"/>
</dbReference>
<dbReference type="InterPro" id="IPR038610">
    <property type="entry name" value="FliK-like_C_sf"/>
</dbReference>
<feature type="compositionally biased region" description="Basic and acidic residues" evidence="1">
    <location>
        <begin position="61"/>
        <end position="98"/>
    </location>
</feature>
<feature type="compositionally biased region" description="Basic and acidic residues" evidence="1">
    <location>
        <begin position="344"/>
        <end position="360"/>
    </location>
</feature>
<dbReference type="PANTHER" id="PTHR37533:SF2">
    <property type="entry name" value="FLAGELLAR HOOK-LENGTH CONTROL PROTEIN"/>
    <property type="match status" value="1"/>
</dbReference>
<gene>
    <name evidence="3" type="ORF">RXV79_07080</name>
</gene>
<keyword evidence="4" id="KW-1185">Reference proteome</keyword>
<proteinExistence type="predicted"/>
<evidence type="ECO:0000313" key="4">
    <source>
        <dbReference type="Proteomes" id="UP001303946"/>
    </source>
</evidence>
<dbReference type="Gene3D" id="3.30.750.140">
    <property type="match status" value="1"/>
</dbReference>
<dbReference type="Pfam" id="PF02120">
    <property type="entry name" value="Flg_hook"/>
    <property type="match status" value="1"/>
</dbReference>
<feature type="region of interest" description="Disordered" evidence="1">
    <location>
        <begin position="335"/>
        <end position="376"/>
    </location>
</feature>
<feature type="compositionally biased region" description="Low complexity" evidence="1">
    <location>
        <begin position="45"/>
        <end position="60"/>
    </location>
</feature>
<organism evidence="3 4">
    <name type="scientific">Piscinibacter gummiphilus</name>
    <dbReference type="NCBI Taxonomy" id="946333"/>
    <lineage>
        <taxon>Bacteria</taxon>
        <taxon>Pseudomonadati</taxon>
        <taxon>Pseudomonadota</taxon>
        <taxon>Betaproteobacteria</taxon>
        <taxon>Burkholderiales</taxon>
        <taxon>Sphaerotilaceae</taxon>
        <taxon>Piscinibacter</taxon>
    </lineage>
</organism>
<dbReference type="Proteomes" id="UP001303946">
    <property type="component" value="Chromosome"/>
</dbReference>
<dbReference type="InterPro" id="IPR021136">
    <property type="entry name" value="Flagellar_hook_control-like_C"/>
</dbReference>
<evidence type="ECO:0000256" key="1">
    <source>
        <dbReference type="SAM" id="MobiDB-lite"/>
    </source>
</evidence>
<dbReference type="InterPro" id="IPR052563">
    <property type="entry name" value="FliK"/>
</dbReference>
<keyword evidence="3" id="KW-0282">Flagellum</keyword>
<feature type="compositionally biased region" description="Low complexity" evidence="1">
    <location>
        <begin position="15"/>
        <end position="29"/>
    </location>
</feature>